<dbReference type="WBParaSite" id="JU765_v2.g10646.t1">
    <property type="protein sequence ID" value="JU765_v2.g10646.t1"/>
    <property type="gene ID" value="JU765_v2.g10646"/>
</dbReference>
<evidence type="ECO:0000313" key="2">
    <source>
        <dbReference type="WBParaSite" id="JU765_v2.g10646.t1"/>
    </source>
</evidence>
<evidence type="ECO:0000313" key="1">
    <source>
        <dbReference type="Proteomes" id="UP000887576"/>
    </source>
</evidence>
<name>A0AC34PWL3_9BILA</name>
<reference evidence="2" key="1">
    <citation type="submission" date="2022-11" db="UniProtKB">
        <authorList>
            <consortium name="WormBaseParasite"/>
        </authorList>
    </citation>
    <scope>IDENTIFICATION</scope>
</reference>
<accession>A0AC34PWL3</accession>
<sequence>MSSYNPRIYEEPPVESDRYNGINPYPDPTNVSHRPQALSVLTVQTDAQNVPTVFSPTASSITSPTMKVKLYPAKKKYSIGEDSLRLQEIPVFDKRDIRQKKKGPSSPRTVLTLAGLFVCGATLMLSGIIVLIQETEKAFVITGSIFLGLGTLMMIICIFLQRKNVVKYILDINRDLYFLKMSDSYMWKLMFKDEDSSLPLPYEN</sequence>
<dbReference type="Proteomes" id="UP000887576">
    <property type="component" value="Unplaced"/>
</dbReference>
<organism evidence="1 2">
    <name type="scientific">Panagrolaimus sp. JU765</name>
    <dbReference type="NCBI Taxonomy" id="591449"/>
    <lineage>
        <taxon>Eukaryota</taxon>
        <taxon>Metazoa</taxon>
        <taxon>Ecdysozoa</taxon>
        <taxon>Nematoda</taxon>
        <taxon>Chromadorea</taxon>
        <taxon>Rhabditida</taxon>
        <taxon>Tylenchina</taxon>
        <taxon>Panagrolaimomorpha</taxon>
        <taxon>Panagrolaimoidea</taxon>
        <taxon>Panagrolaimidae</taxon>
        <taxon>Panagrolaimus</taxon>
    </lineage>
</organism>
<protein>
    <submittedName>
        <fullName evidence="2">Phosphoinositide-interacting protein</fullName>
    </submittedName>
</protein>
<proteinExistence type="predicted"/>